<keyword evidence="2" id="KW-1185">Reference proteome</keyword>
<dbReference type="AlphaFoldDB" id="A0AA39GGD8"/>
<evidence type="ECO:0000313" key="1">
    <source>
        <dbReference type="EMBL" id="KAK0386019.1"/>
    </source>
</evidence>
<name>A0AA39GGD8_SARSR</name>
<sequence length="154" mass="16392">MNNPSVPFELTTSGKVRSIRAPGDDYAIIEKSAADLAKASTRDYGVLEWDHCDRVTVTGDAIHYMTPAGGLAPIAGLRDSELLGCLLRGAGGCCDGLTAGYEKDMGIYGSQAARTSYGIAQTFNSELCPMKAHLLRSSTTSRLNHDGRVPIANR</sequence>
<comment type="caution">
    <text evidence="1">The sequence shown here is derived from an EMBL/GenBank/DDBJ whole genome shotgun (WGS) entry which is preliminary data.</text>
</comment>
<protein>
    <recommendedName>
        <fullName evidence="3">FAD-binding domain-containing protein</fullName>
    </recommendedName>
</protein>
<reference evidence="1" key="1">
    <citation type="submission" date="2022-10" db="EMBL/GenBank/DDBJ databases">
        <title>Determination and structural analysis of whole genome sequence of Sarocladium strictum F4-1.</title>
        <authorList>
            <person name="Hu L."/>
            <person name="Jiang Y."/>
        </authorList>
    </citation>
    <scope>NUCLEOTIDE SEQUENCE</scope>
    <source>
        <strain evidence="1">F4-1</strain>
    </source>
</reference>
<organism evidence="1 2">
    <name type="scientific">Sarocladium strictum</name>
    <name type="common">Black bundle disease fungus</name>
    <name type="synonym">Acremonium strictum</name>
    <dbReference type="NCBI Taxonomy" id="5046"/>
    <lineage>
        <taxon>Eukaryota</taxon>
        <taxon>Fungi</taxon>
        <taxon>Dikarya</taxon>
        <taxon>Ascomycota</taxon>
        <taxon>Pezizomycotina</taxon>
        <taxon>Sordariomycetes</taxon>
        <taxon>Hypocreomycetidae</taxon>
        <taxon>Hypocreales</taxon>
        <taxon>Sarocladiaceae</taxon>
        <taxon>Sarocladium</taxon>
    </lineage>
</organism>
<dbReference type="Gene3D" id="3.50.50.60">
    <property type="entry name" value="FAD/NAD(P)-binding domain"/>
    <property type="match status" value="1"/>
</dbReference>
<evidence type="ECO:0008006" key="3">
    <source>
        <dbReference type="Google" id="ProtNLM"/>
    </source>
</evidence>
<dbReference type="Proteomes" id="UP001175261">
    <property type="component" value="Unassembled WGS sequence"/>
</dbReference>
<dbReference type="SUPFAM" id="SSF51905">
    <property type="entry name" value="FAD/NAD(P)-binding domain"/>
    <property type="match status" value="1"/>
</dbReference>
<accession>A0AA39GGD8</accession>
<gene>
    <name evidence="1" type="ORF">NLU13_5856</name>
</gene>
<dbReference type="EMBL" id="JAPDFR010000005">
    <property type="protein sequence ID" value="KAK0386019.1"/>
    <property type="molecule type" value="Genomic_DNA"/>
</dbReference>
<proteinExistence type="predicted"/>
<dbReference type="InterPro" id="IPR036188">
    <property type="entry name" value="FAD/NAD-bd_sf"/>
</dbReference>
<evidence type="ECO:0000313" key="2">
    <source>
        <dbReference type="Proteomes" id="UP001175261"/>
    </source>
</evidence>